<protein>
    <submittedName>
        <fullName evidence="1">(rape) hypothetical protein</fullName>
    </submittedName>
</protein>
<accession>A0A816RID3</accession>
<organism evidence="1">
    <name type="scientific">Brassica napus</name>
    <name type="common">Rape</name>
    <dbReference type="NCBI Taxonomy" id="3708"/>
    <lineage>
        <taxon>Eukaryota</taxon>
        <taxon>Viridiplantae</taxon>
        <taxon>Streptophyta</taxon>
        <taxon>Embryophyta</taxon>
        <taxon>Tracheophyta</taxon>
        <taxon>Spermatophyta</taxon>
        <taxon>Magnoliopsida</taxon>
        <taxon>eudicotyledons</taxon>
        <taxon>Gunneridae</taxon>
        <taxon>Pentapetalae</taxon>
        <taxon>rosids</taxon>
        <taxon>malvids</taxon>
        <taxon>Brassicales</taxon>
        <taxon>Brassicaceae</taxon>
        <taxon>Brassiceae</taxon>
        <taxon>Brassica</taxon>
    </lineage>
</organism>
<proteinExistence type="predicted"/>
<reference evidence="1" key="1">
    <citation type="submission" date="2021-01" db="EMBL/GenBank/DDBJ databases">
        <authorList>
            <consortium name="Genoscope - CEA"/>
            <person name="William W."/>
        </authorList>
    </citation>
    <scope>NUCLEOTIDE SEQUENCE</scope>
</reference>
<evidence type="ECO:0000313" key="1">
    <source>
        <dbReference type="EMBL" id="CAF2073871.1"/>
    </source>
</evidence>
<dbReference type="AlphaFoldDB" id="A0A816RID3"/>
<dbReference type="Proteomes" id="UP001295469">
    <property type="component" value="Chromosome C01"/>
</dbReference>
<name>A0A816RID3_BRANA</name>
<sequence>MGVYCLHHNSRIPFQSAIRVFDDEAMRSYPWVGLHTKF</sequence>
<gene>
    <name evidence="1" type="ORF">DARMORV10_C01P30150.1</name>
</gene>
<dbReference type="EMBL" id="HG994365">
    <property type="protein sequence ID" value="CAF2073871.1"/>
    <property type="molecule type" value="Genomic_DNA"/>
</dbReference>